<organism evidence="5 6">
    <name type="scientific">Thioalkalivibrio sulfidiphilus (strain HL-EbGR7)</name>
    <dbReference type="NCBI Taxonomy" id="396588"/>
    <lineage>
        <taxon>Bacteria</taxon>
        <taxon>Pseudomonadati</taxon>
        <taxon>Pseudomonadota</taxon>
        <taxon>Gammaproteobacteria</taxon>
        <taxon>Chromatiales</taxon>
        <taxon>Ectothiorhodospiraceae</taxon>
        <taxon>Thioalkalivibrio</taxon>
    </lineage>
</organism>
<dbReference type="HAMAP" id="MF_01384">
    <property type="entry name" value="UreD"/>
    <property type="match status" value="1"/>
</dbReference>
<dbReference type="STRING" id="396588.Tgr7_3101"/>
<comment type="similarity">
    <text evidence="1 4">Belongs to the UreD family.</text>
</comment>
<dbReference type="KEGG" id="tgr:Tgr7_3101"/>
<comment type="subcellular location">
    <subcellularLocation>
        <location evidence="4">Cytoplasm</location>
    </subcellularLocation>
</comment>
<protein>
    <recommendedName>
        <fullName evidence="4">Urease accessory protein UreD</fullName>
    </recommendedName>
</protein>
<keyword evidence="4" id="KW-0963">Cytoplasm</keyword>
<dbReference type="Proteomes" id="UP000002383">
    <property type="component" value="Chromosome"/>
</dbReference>
<dbReference type="eggNOG" id="COG0829">
    <property type="taxonomic scope" value="Bacteria"/>
</dbReference>
<accession>B8GQ23</accession>
<comment type="subunit">
    <text evidence="4">UreD, UreF and UreG form a complex that acts as a GTP-hydrolysis-dependent molecular chaperone, activating the urease apoprotein by helping to assemble the nickel containing metallocenter of UreC. The UreE protein probably delivers the nickel.</text>
</comment>
<proteinExistence type="inferred from homology"/>
<evidence type="ECO:0000256" key="2">
    <source>
        <dbReference type="ARBA" id="ARBA00022988"/>
    </source>
</evidence>
<keyword evidence="3 4" id="KW-0143">Chaperone</keyword>
<evidence type="ECO:0000256" key="3">
    <source>
        <dbReference type="ARBA" id="ARBA00023186"/>
    </source>
</evidence>
<dbReference type="HOGENOM" id="CLU_056339_0_0_6"/>
<comment type="function">
    <text evidence="4">Required for maturation of urease via the functional incorporation of the urease nickel metallocenter.</text>
</comment>
<evidence type="ECO:0000313" key="6">
    <source>
        <dbReference type="Proteomes" id="UP000002383"/>
    </source>
</evidence>
<evidence type="ECO:0000256" key="1">
    <source>
        <dbReference type="ARBA" id="ARBA00007177"/>
    </source>
</evidence>
<evidence type="ECO:0000256" key="4">
    <source>
        <dbReference type="HAMAP-Rule" id="MF_01384"/>
    </source>
</evidence>
<dbReference type="OrthoDB" id="9798842at2"/>
<evidence type="ECO:0000313" key="5">
    <source>
        <dbReference type="EMBL" id="ACL74170.1"/>
    </source>
</evidence>
<dbReference type="AlphaFoldDB" id="B8GQ23"/>
<keyword evidence="2 4" id="KW-0996">Nickel insertion</keyword>
<dbReference type="GO" id="GO:0005737">
    <property type="term" value="C:cytoplasm"/>
    <property type="evidence" value="ECO:0007669"/>
    <property type="project" value="UniProtKB-SubCell"/>
</dbReference>
<dbReference type="PANTHER" id="PTHR33643:SF1">
    <property type="entry name" value="UREASE ACCESSORY PROTEIN D"/>
    <property type="match status" value="1"/>
</dbReference>
<sequence>MSTGWLARLELGFEQDGQRSVLRHRRHEGPLRVQRSFHPEGNTCHSYLIHPPGGVVGGDRLEVAVDVAERAEALITTPAAGKFYRSAGPWARQTQRFRVGADASLEWLPALNILHGGARVRMHNRFDLAPGARLLAWDLVGLGRPGSGDDFSTGALDAGLQVWAGESPLLDERLRLEGGSPALTAPWGLGGHGYLATLLAWPATPSMLADLRTALNETPGPRPGCTLLETASGSGLLVCRWLAPAGEALWEALVASWSVLRPQVLGRPACPPRIWST</sequence>
<dbReference type="Pfam" id="PF01774">
    <property type="entry name" value="UreD"/>
    <property type="match status" value="1"/>
</dbReference>
<gene>
    <name evidence="4" type="primary">ureD</name>
    <name evidence="5" type="ordered locus">Tgr7_3101</name>
</gene>
<dbReference type="PANTHER" id="PTHR33643">
    <property type="entry name" value="UREASE ACCESSORY PROTEIN D"/>
    <property type="match status" value="1"/>
</dbReference>
<reference evidence="5 6" key="1">
    <citation type="journal article" date="2011" name="Stand. Genomic Sci.">
        <title>Complete genome sequence of 'Thioalkalivibrio sulfidophilus' HL-EbGr7.</title>
        <authorList>
            <person name="Muyzer G."/>
            <person name="Sorokin D.Y."/>
            <person name="Mavromatis K."/>
            <person name="Lapidus A."/>
            <person name="Clum A."/>
            <person name="Ivanova N."/>
            <person name="Pati A."/>
            <person name="d'Haeseleer P."/>
            <person name="Woyke T."/>
            <person name="Kyrpides N.C."/>
        </authorList>
    </citation>
    <scope>NUCLEOTIDE SEQUENCE [LARGE SCALE GENOMIC DNA]</scope>
    <source>
        <strain evidence="5 6">HL-EbGR7</strain>
    </source>
</reference>
<keyword evidence="6" id="KW-1185">Reference proteome</keyword>
<name>B8GQ23_THISH</name>
<dbReference type="EMBL" id="CP001339">
    <property type="protein sequence ID" value="ACL74170.1"/>
    <property type="molecule type" value="Genomic_DNA"/>
</dbReference>
<dbReference type="InterPro" id="IPR002669">
    <property type="entry name" value="UreD"/>
</dbReference>
<dbReference type="RefSeq" id="WP_012639632.1">
    <property type="nucleotide sequence ID" value="NC_011901.1"/>
</dbReference>
<dbReference type="GO" id="GO:0016151">
    <property type="term" value="F:nickel cation binding"/>
    <property type="evidence" value="ECO:0007669"/>
    <property type="project" value="UniProtKB-UniRule"/>
</dbReference>